<gene>
    <name evidence="1" type="ORF">OHAE_1249</name>
</gene>
<dbReference type="RefSeq" id="WP_109369032.1">
    <property type="nucleotide sequence ID" value="NZ_OOFM01000005.1"/>
</dbReference>
<reference evidence="2" key="1">
    <citation type="submission" date="2017-12" db="EMBL/GenBank/DDBJ databases">
        <authorList>
            <person name="Diaz M."/>
        </authorList>
    </citation>
    <scope>NUCLEOTIDE SEQUENCE [LARGE SCALE GENOMIC DNA]</scope>
    <source>
        <strain evidence="2">FI11154</strain>
    </source>
</reference>
<name>A0A2P9HMN4_9HYPH</name>
<proteinExistence type="predicted"/>
<dbReference type="Proteomes" id="UP000246073">
    <property type="component" value="Unassembled WGS sequence"/>
</dbReference>
<sequence>MLTTDVIMNNFRKSDHADNRWSFAPLPETVLNTHLYYLSFIKQERRFMLSRKQIVPFIPIEDDELLQAFKATLHADEVAACMRSTLDQGVDPDDIPF</sequence>
<organism evidence="1 2">
    <name type="scientific">Ochrobactrum soli</name>
    <dbReference type="NCBI Taxonomy" id="2448455"/>
    <lineage>
        <taxon>Bacteria</taxon>
        <taxon>Pseudomonadati</taxon>
        <taxon>Pseudomonadota</taxon>
        <taxon>Alphaproteobacteria</taxon>
        <taxon>Hyphomicrobiales</taxon>
        <taxon>Brucellaceae</taxon>
        <taxon>Brucella/Ochrobactrum group</taxon>
        <taxon>Ochrobactrum</taxon>
    </lineage>
</organism>
<dbReference type="EMBL" id="OOFM01000005">
    <property type="protein sequence ID" value="SPL65382.1"/>
    <property type="molecule type" value="Genomic_DNA"/>
</dbReference>
<protein>
    <submittedName>
        <fullName evidence="1">Uncharacterized protein</fullName>
    </submittedName>
</protein>
<accession>A0A2P9HMN4</accession>
<evidence type="ECO:0000313" key="1">
    <source>
        <dbReference type="EMBL" id="SPL65382.1"/>
    </source>
</evidence>
<dbReference type="AlphaFoldDB" id="A0A2P9HMN4"/>
<evidence type="ECO:0000313" key="2">
    <source>
        <dbReference type="Proteomes" id="UP000246073"/>
    </source>
</evidence>